<dbReference type="Gene3D" id="3.90.226.10">
    <property type="entry name" value="2-enoyl-CoA Hydratase, Chain A, domain 1"/>
    <property type="match status" value="1"/>
</dbReference>
<dbReference type="InterPro" id="IPR001478">
    <property type="entry name" value="PDZ"/>
</dbReference>
<dbReference type="GO" id="GO:0008236">
    <property type="term" value="F:serine-type peptidase activity"/>
    <property type="evidence" value="ECO:0007669"/>
    <property type="project" value="UniProtKB-KW"/>
</dbReference>
<keyword evidence="3" id="KW-0378">Hydrolase</keyword>
<reference evidence="8 9" key="1">
    <citation type="journal article" date="2016" name="Nat. Commun.">
        <title>Thousands of microbial genomes shed light on interconnected biogeochemical processes in an aquifer system.</title>
        <authorList>
            <person name="Anantharaman K."/>
            <person name="Brown C.T."/>
            <person name="Hug L.A."/>
            <person name="Sharon I."/>
            <person name="Castelle C.J."/>
            <person name="Probst A.J."/>
            <person name="Thomas B.C."/>
            <person name="Singh A."/>
            <person name="Wilkins M.J."/>
            <person name="Karaoz U."/>
            <person name="Brodie E.L."/>
            <person name="Williams K.H."/>
            <person name="Hubbard S.S."/>
            <person name="Banfield J.F."/>
        </authorList>
    </citation>
    <scope>NUCLEOTIDE SEQUENCE [LARGE SCALE GENOMIC DNA]</scope>
</reference>
<dbReference type="InterPro" id="IPR036034">
    <property type="entry name" value="PDZ_sf"/>
</dbReference>
<dbReference type="GO" id="GO:0006508">
    <property type="term" value="P:proteolysis"/>
    <property type="evidence" value="ECO:0007669"/>
    <property type="project" value="UniProtKB-KW"/>
</dbReference>
<keyword evidence="4" id="KW-0720">Serine protease</keyword>
<feature type="domain" description="Tail specific protease" evidence="7">
    <location>
        <begin position="196"/>
        <end position="405"/>
    </location>
</feature>
<keyword evidence="5" id="KW-0732">Signal</keyword>
<dbReference type="Gene3D" id="2.30.42.10">
    <property type="match status" value="1"/>
</dbReference>
<dbReference type="InterPro" id="IPR005151">
    <property type="entry name" value="Tail-specific_protease"/>
</dbReference>
<dbReference type="SMART" id="SM00245">
    <property type="entry name" value="TSPc"/>
    <property type="match status" value="1"/>
</dbReference>
<dbReference type="GO" id="GO:0030288">
    <property type="term" value="C:outer membrane-bounded periplasmic space"/>
    <property type="evidence" value="ECO:0007669"/>
    <property type="project" value="TreeGrafter"/>
</dbReference>
<dbReference type="PANTHER" id="PTHR32060:SF30">
    <property type="entry name" value="CARBOXY-TERMINAL PROCESSING PROTEASE CTPA"/>
    <property type="match status" value="1"/>
</dbReference>
<feature type="domain" description="PDZ" evidence="6">
    <location>
        <begin position="116"/>
        <end position="194"/>
    </location>
</feature>
<evidence type="ECO:0000256" key="2">
    <source>
        <dbReference type="ARBA" id="ARBA00022670"/>
    </source>
</evidence>
<evidence type="ECO:0000259" key="6">
    <source>
        <dbReference type="SMART" id="SM00228"/>
    </source>
</evidence>
<evidence type="ECO:0000256" key="5">
    <source>
        <dbReference type="SAM" id="SignalP"/>
    </source>
</evidence>
<dbReference type="PANTHER" id="PTHR32060">
    <property type="entry name" value="TAIL-SPECIFIC PROTEASE"/>
    <property type="match status" value="1"/>
</dbReference>
<dbReference type="InterPro" id="IPR029045">
    <property type="entry name" value="ClpP/crotonase-like_dom_sf"/>
</dbReference>
<comment type="similarity">
    <text evidence="1">Belongs to the peptidase S41A family.</text>
</comment>
<dbReference type="STRING" id="1798661.A3D65_06150"/>
<dbReference type="AlphaFoldDB" id="A0A1G2D2Q0"/>
<dbReference type="Proteomes" id="UP000177996">
    <property type="component" value="Unassembled WGS sequence"/>
</dbReference>
<proteinExistence type="inferred from homology"/>
<evidence type="ECO:0008006" key="10">
    <source>
        <dbReference type="Google" id="ProtNLM"/>
    </source>
</evidence>
<keyword evidence="2" id="KW-0645">Protease</keyword>
<dbReference type="CDD" id="cd07560">
    <property type="entry name" value="Peptidase_S41_CPP"/>
    <property type="match status" value="1"/>
</dbReference>
<gene>
    <name evidence="8" type="ORF">A3D65_06150</name>
</gene>
<dbReference type="CDD" id="cd06782">
    <property type="entry name" value="cpPDZ_CPP-like"/>
    <property type="match status" value="1"/>
</dbReference>
<feature type="chain" id="PRO_5009582460" description="PDZ domain-containing protein" evidence="5">
    <location>
        <begin position="26"/>
        <end position="485"/>
    </location>
</feature>
<dbReference type="Gene3D" id="3.30.750.44">
    <property type="match status" value="1"/>
</dbReference>
<dbReference type="SUPFAM" id="SSF50156">
    <property type="entry name" value="PDZ domain-like"/>
    <property type="match status" value="1"/>
</dbReference>
<evidence type="ECO:0000256" key="3">
    <source>
        <dbReference type="ARBA" id="ARBA00022801"/>
    </source>
</evidence>
<dbReference type="Pfam" id="PF03572">
    <property type="entry name" value="Peptidase_S41"/>
    <property type="match status" value="1"/>
</dbReference>
<dbReference type="GO" id="GO:0007165">
    <property type="term" value="P:signal transduction"/>
    <property type="evidence" value="ECO:0007669"/>
    <property type="project" value="TreeGrafter"/>
</dbReference>
<evidence type="ECO:0000313" key="9">
    <source>
        <dbReference type="Proteomes" id="UP000177996"/>
    </source>
</evidence>
<dbReference type="InterPro" id="IPR004447">
    <property type="entry name" value="Peptidase_S41A"/>
</dbReference>
<comment type="caution">
    <text evidence="8">The sequence shown here is derived from an EMBL/GenBank/DDBJ whole genome shotgun (WGS) entry which is preliminary data.</text>
</comment>
<dbReference type="SUPFAM" id="SSF52096">
    <property type="entry name" value="ClpP/crotonase"/>
    <property type="match status" value="1"/>
</dbReference>
<organism evidence="8 9">
    <name type="scientific">Candidatus Lloydbacteria bacterium RIFCSPHIGHO2_02_FULL_50_13</name>
    <dbReference type="NCBI Taxonomy" id="1798661"/>
    <lineage>
        <taxon>Bacteria</taxon>
        <taxon>Candidatus Lloydiibacteriota</taxon>
    </lineage>
</organism>
<name>A0A1G2D2Q0_9BACT</name>
<dbReference type="EMBL" id="MHLL01000049">
    <property type="protein sequence ID" value="OGZ07934.1"/>
    <property type="molecule type" value="Genomic_DNA"/>
</dbReference>
<evidence type="ECO:0000256" key="4">
    <source>
        <dbReference type="ARBA" id="ARBA00022825"/>
    </source>
</evidence>
<evidence type="ECO:0000259" key="7">
    <source>
        <dbReference type="SMART" id="SM00245"/>
    </source>
</evidence>
<dbReference type="SMART" id="SM00228">
    <property type="entry name" value="PDZ"/>
    <property type="match status" value="1"/>
</dbReference>
<feature type="signal peptide" evidence="5">
    <location>
        <begin position="1"/>
        <end position="25"/>
    </location>
</feature>
<accession>A0A1G2D2Q0</accession>
<evidence type="ECO:0000256" key="1">
    <source>
        <dbReference type="ARBA" id="ARBA00009179"/>
    </source>
</evidence>
<dbReference type="GO" id="GO:0004175">
    <property type="term" value="F:endopeptidase activity"/>
    <property type="evidence" value="ECO:0007669"/>
    <property type="project" value="TreeGrafter"/>
</dbReference>
<sequence length="485" mass="52703">MKTNFPRTICVLLLSLLFFSGVAFAGEISVDNETRLKVAVADEAASTDNEQYQLGLMELVRVVMFFCENIYPRPSTAECIDRAKHGVGSAFDPHSAYLNKREFKELRDEMSGVGFGGVGMELSKPGKTSGVIVINVIEDTPAYESGILPGDVITAIKTPNGFVSTISLKDTDAAVKLIRGDVGKPVTLKVLRKGVDRELEFTMVRATITVAEVKGELIRNGEEVYALIENKQFRSKNDIAMKREFGRLKEKAGGNLSGLIISLENNPGGSLGAVVNGVDLFLDAPAILAMRGNEAITNYDMSVRNRRPTQGDITEGLPILVVVNGGSASASEIFAGAMKHFGRAVIAGTEKTFGKGIVQTIDPSGSFDVFDDGAAKYTSMEYLIGSDTDYVPVQCLGVTPDIVFSYPGVKSPRRLTECELNGSVASKGPMANPPAHPPIKDANPELYRKVEKEMLPAYIRHMMPKLDAEEARRKEIEQQIETEIR</sequence>
<protein>
    <recommendedName>
        <fullName evidence="10">PDZ domain-containing protein</fullName>
    </recommendedName>
</protein>
<evidence type="ECO:0000313" key="8">
    <source>
        <dbReference type="EMBL" id="OGZ07934.1"/>
    </source>
</evidence>
<dbReference type="Pfam" id="PF13180">
    <property type="entry name" value="PDZ_2"/>
    <property type="match status" value="1"/>
</dbReference>